<feature type="region of interest" description="Disordered" evidence="4">
    <location>
        <begin position="577"/>
        <end position="601"/>
    </location>
</feature>
<comment type="caution">
    <text evidence="6">The sequence shown here is derived from an EMBL/GenBank/DDBJ whole genome shotgun (WGS) entry which is preliminary data.</text>
</comment>
<feature type="domain" description="PDEase" evidence="5">
    <location>
        <begin position="212"/>
        <end position="577"/>
    </location>
</feature>
<name>A0A9N9BIM4_9GLOM</name>
<keyword evidence="1 3" id="KW-0479">Metal-binding</keyword>
<sequence>MEPSRYSVLIVDRTSSERTYNQASHFSDSEDTTISFLAACGDGCICESKKQTIDDIVKIFLSIFSEVTTVPSGRKALSVLKDRSVGSPPTILLIDIDHTEGVSRDLYARKNSFIVPDSIHSISLEEFTTTRDTLYGLEFLNYVSREISKGLLERVIPIGASDYLIKPIRPEVAKTIFLNAHRFVISGNKSPISPTAMDYFRRPAIRRSFSFEQRLEEFYIRDNCQASELERRNVLKNKLSEWDFNPHSLDDDELLKCVFIIFDHVMSLDELKELNIKTDQLHRLLVAIRQSYYDTNPYHNFTHAVDVLQAMFLFLCKIGLLPPFFSSKRQSINSNQQRCRPNDQLNVIDAFALLLASVGHDVGHPGVNNDFLVHSQAPVAQVYNDKSVLENFHVMTLFNLMQKYGFKIYDNNNDGSIYNKKYHEFRKVIVSAILATDMYLHNDYVNKIKEETKKFESLETKFLDKPTQEKIRNTMIGALIKCADISNVARPYHIAASWSNVLLDEFKCQGDLERKLGLPIGPMNDRHGQTTQSESQIKFIDYFALPLFKCVEMKFCVPYLEQNKKQWQEHNENLNNDTHSLKHKNSGNNIRSLKHNSSSNDSGVIVSYDSRKNSPITAIPAARTMHHRSSVTYLRQIPNLPDGPETEDWFKSNEVLSTTGASDSPLNSRHDAQKNTNWPIFSRNNNRSLSNVVYASTYTSTDNVSNQNNVNDNFTICCCIQ</sequence>
<dbReference type="OrthoDB" id="546632at2759"/>
<dbReference type="Gene3D" id="1.10.1300.10">
    <property type="entry name" value="3'5'-cyclic nucleotide phosphodiesterase, catalytic domain"/>
    <property type="match status" value="1"/>
</dbReference>
<dbReference type="Pfam" id="PF00233">
    <property type="entry name" value="PDEase_I"/>
    <property type="match status" value="1"/>
</dbReference>
<evidence type="ECO:0000256" key="1">
    <source>
        <dbReference type="ARBA" id="ARBA00022723"/>
    </source>
</evidence>
<accession>A0A9N9BIM4</accession>
<dbReference type="CDD" id="cd00077">
    <property type="entry name" value="HDc"/>
    <property type="match status" value="1"/>
</dbReference>
<dbReference type="PROSITE" id="PS51845">
    <property type="entry name" value="PDEASE_I_2"/>
    <property type="match status" value="1"/>
</dbReference>
<comment type="cofactor">
    <cofactor evidence="3">
        <name>a divalent metal cation</name>
        <dbReference type="ChEBI" id="CHEBI:60240"/>
    </cofactor>
    <text evidence="3">Binds 2 divalent metal cations per subunit. Site 1 may preferentially bind zinc ions, while site 2 has a preference for magnesium and/or manganese ions.</text>
</comment>
<dbReference type="Proteomes" id="UP000789405">
    <property type="component" value="Unassembled WGS sequence"/>
</dbReference>
<dbReference type="EC" id="3.1.4.-" evidence="3"/>
<proteinExistence type="inferred from homology"/>
<dbReference type="GO" id="GO:0004114">
    <property type="term" value="F:3',5'-cyclic-nucleotide phosphodiesterase activity"/>
    <property type="evidence" value="ECO:0007669"/>
    <property type="project" value="InterPro"/>
</dbReference>
<dbReference type="InterPro" id="IPR003607">
    <property type="entry name" value="HD/PDEase_dom"/>
</dbReference>
<dbReference type="AlphaFoldDB" id="A0A9N9BIM4"/>
<dbReference type="SMART" id="SM00471">
    <property type="entry name" value="HDc"/>
    <property type="match status" value="1"/>
</dbReference>
<organism evidence="6 7">
    <name type="scientific">Dentiscutata erythropus</name>
    <dbReference type="NCBI Taxonomy" id="1348616"/>
    <lineage>
        <taxon>Eukaryota</taxon>
        <taxon>Fungi</taxon>
        <taxon>Fungi incertae sedis</taxon>
        <taxon>Mucoromycota</taxon>
        <taxon>Glomeromycotina</taxon>
        <taxon>Glomeromycetes</taxon>
        <taxon>Diversisporales</taxon>
        <taxon>Gigasporaceae</taxon>
        <taxon>Dentiscutata</taxon>
    </lineage>
</organism>
<dbReference type="GO" id="GO:0007165">
    <property type="term" value="P:signal transduction"/>
    <property type="evidence" value="ECO:0007669"/>
    <property type="project" value="InterPro"/>
</dbReference>
<comment type="similarity">
    <text evidence="3">Belongs to the cyclic nucleotide phosphodiesterase family.</text>
</comment>
<dbReference type="InterPro" id="IPR002073">
    <property type="entry name" value="PDEase_catalytic_dom"/>
</dbReference>
<dbReference type="InterPro" id="IPR036971">
    <property type="entry name" value="PDEase_catalytic_dom_sf"/>
</dbReference>
<feature type="compositionally biased region" description="Polar residues" evidence="4">
    <location>
        <begin position="586"/>
        <end position="601"/>
    </location>
</feature>
<evidence type="ECO:0000256" key="3">
    <source>
        <dbReference type="RuleBase" id="RU363067"/>
    </source>
</evidence>
<keyword evidence="2 3" id="KW-0378">Hydrolase</keyword>
<evidence type="ECO:0000313" key="6">
    <source>
        <dbReference type="EMBL" id="CAG8567092.1"/>
    </source>
</evidence>
<protein>
    <recommendedName>
        <fullName evidence="3">Phosphodiesterase</fullName>
        <ecNumber evidence="3">3.1.4.-</ecNumber>
    </recommendedName>
</protein>
<gene>
    <name evidence="6" type="ORF">DERYTH_LOCUS6021</name>
</gene>
<evidence type="ECO:0000313" key="7">
    <source>
        <dbReference type="Proteomes" id="UP000789405"/>
    </source>
</evidence>
<evidence type="ECO:0000259" key="5">
    <source>
        <dbReference type="PROSITE" id="PS51845"/>
    </source>
</evidence>
<dbReference type="GO" id="GO:0046872">
    <property type="term" value="F:metal ion binding"/>
    <property type="evidence" value="ECO:0007669"/>
    <property type="project" value="UniProtKB-KW"/>
</dbReference>
<dbReference type="PROSITE" id="PS00126">
    <property type="entry name" value="PDEASE_I_1"/>
    <property type="match status" value="1"/>
</dbReference>
<keyword evidence="7" id="KW-1185">Reference proteome</keyword>
<dbReference type="InterPro" id="IPR023174">
    <property type="entry name" value="PDEase_CS"/>
</dbReference>
<dbReference type="PANTHER" id="PTHR11347">
    <property type="entry name" value="CYCLIC NUCLEOTIDE PHOSPHODIESTERASE"/>
    <property type="match status" value="1"/>
</dbReference>
<evidence type="ECO:0000256" key="2">
    <source>
        <dbReference type="ARBA" id="ARBA00022801"/>
    </source>
</evidence>
<reference evidence="6" key="1">
    <citation type="submission" date="2021-06" db="EMBL/GenBank/DDBJ databases">
        <authorList>
            <person name="Kallberg Y."/>
            <person name="Tangrot J."/>
            <person name="Rosling A."/>
        </authorList>
    </citation>
    <scope>NUCLEOTIDE SEQUENCE</scope>
    <source>
        <strain evidence="6">MA453B</strain>
    </source>
</reference>
<dbReference type="EMBL" id="CAJVPY010002632">
    <property type="protein sequence ID" value="CAG8567092.1"/>
    <property type="molecule type" value="Genomic_DNA"/>
</dbReference>
<evidence type="ECO:0000256" key="4">
    <source>
        <dbReference type="SAM" id="MobiDB-lite"/>
    </source>
</evidence>
<dbReference type="SUPFAM" id="SSF109604">
    <property type="entry name" value="HD-domain/PDEase-like"/>
    <property type="match status" value="1"/>
</dbReference>